<keyword evidence="2" id="KW-1185">Reference proteome</keyword>
<proteinExistence type="predicted"/>
<dbReference type="EMBL" id="CM056809">
    <property type="protein sequence ID" value="KAJ8647354.1"/>
    <property type="molecule type" value="Genomic_DNA"/>
</dbReference>
<organism evidence="1 2">
    <name type="scientific">Persea americana</name>
    <name type="common">Avocado</name>
    <dbReference type="NCBI Taxonomy" id="3435"/>
    <lineage>
        <taxon>Eukaryota</taxon>
        <taxon>Viridiplantae</taxon>
        <taxon>Streptophyta</taxon>
        <taxon>Embryophyta</taxon>
        <taxon>Tracheophyta</taxon>
        <taxon>Spermatophyta</taxon>
        <taxon>Magnoliopsida</taxon>
        <taxon>Magnoliidae</taxon>
        <taxon>Laurales</taxon>
        <taxon>Lauraceae</taxon>
        <taxon>Persea</taxon>
    </lineage>
</organism>
<comment type="caution">
    <text evidence="1">The sequence shown here is derived from an EMBL/GenBank/DDBJ whole genome shotgun (WGS) entry which is preliminary data.</text>
</comment>
<dbReference type="Proteomes" id="UP001234297">
    <property type="component" value="Chromosome 1"/>
</dbReference>
<sequence>MEGHQPTPPAYFLPSDSNSNPPRRTTSDFFVVYVSAERIRFIISTCFLSLPIFVALLNKADKELGFQA</sequence>
<evidence type="ECO:0000313" key="1">
    <source>
        <dbReference type="EMBL" id="KAJ8647354.1"/>
    </source>
</evidence>
<reference evidence="1 2" key="1">
    <citation type="journal article" date="2022" name="Hortic Res">
        <title>A haplotype resolved chromosomal level avocado genome allows analysis of novel avocado genes.</title>
        <authorList>
            <person name="Nath O."/>
            <person name="Fletcher S.J."/>
            <person name="Hayward A."/>
            <person name="Shaw L.M."/>
            <person name="Masouleh A.K."/>
            <person name="Furtado A."/>
            <person name="Henry R.J."/>
            <person name="Mitter N."/>
        </authorList>
    </citation>
    <scope>NUCLEOTIDE SEQUENCE [LARGE SCALE GENOMIC DNA]</scope>
    <source>
        <strain evidence="2">cv. Hass</strain>
    </source>
</reference>
<protein>
    <submittedName>
        <fullName evidence="1">Uncharacterized protein</fullName>
    </submittedName>
</protein>
<gene>
    <name evidence="1" type="ORF">MRB53_000377</name>
</gene>
<name>A0ACC2MPQ8_PERAE</name>
<evidence type="ECO:0000313" key="2">
    <source>
        <dbReference type="Proteomes" id="UP001234297"/>
    </source>
</evidence>
<accession>A0ACC2MPQ8</accession>